<keyword evidence="3" id="KW-1185">Reference proteome</keyword>
<feature type="compositionally biased region" description="Polar residues" evidence="1">
    <location>
        <begin position="1"/>
        <end position="13"/>
    </location>
</feature>
<accession>A0A0B0MNN1</accession>
<dbReference type="EMBL" id="JRRC01231729">
    <property type="protein sequence ID" value="KHG01982.1"/>
    <property type="molecule type" value="Genomic_DNA"/>
</dbReference>
<organism evidence="2 3">
    <name type="scientific">Gossypium arboreum</name>
    <name type="common">Tree cotton</name>
    <name type="synonym">Gossypium nanking</name>
    <dbReference type="NCBI Taxonomy" id="29729"/>
    <lineage>
        <taxon>Eukaryota</taxon>
        <taxon>Viridiplantae</taxon>
        <taxon>Streptophyta</taxon>
        <taxon>Embryophyta</taxon>
        <taxon>Tracheophyta</taxon>
        <taxon>Spermatophyta</taxon>
        <taxon>Magnoliopsida</taxon>
        <taxon>eudicotyledons</taxon>
        <taxon>Gunneridae</taxon>
        <taxon>Pentapetalae</taxon>
        <taxon>rosids</taxon>
        <taxon>malvids</taxon>
        <taxon>Malvales</taxon>
        <taxon>Malvaceae</taxon>
        <taxon>Malvoideae</taxon>
        <taxon>Gossypium</taxon>
    </lineage>
</organism>
<evidence type="ECO:0000256" key="1">
    <source>
        <dbReference type="SAM" id="MobiDB-lite"/>
    </source>
</evidence>
<protein>
    <submittedName>
        <fullName evidence="2">Uncharacterized protein</fullName>
    </submittedName>
</protein>
<proteinExistence type="predicted"/>
<reference evidence="3" key="1">
    <citation type="submission" date="2014-09" db="EMBL/GenBank/DDBJ databases">
        <authorList>
            <person name="Mudge J."/>
            <person name="Ramaraj T."/>
            <person name="Lindquist I.E."/>
            <person name="Bharti A.K."/>
            <person name="Sundararajan A."/>
            <person name="Cameron C.T."/>
            <person name="Woodward J.E."/>
            <person name="May G.D."/>
            <person name="Brubaker C."/>
            <person name="Broadhvest J."/>
            <person name="Wilkins T.A."/>
        </authorList>
    </citation>
    <scope>NUCLEOTIDE SEQUENCE</scope>
    <source>
        <strain evidence="3">cv. AKA8401</strain>
    </source>
</reference>
<comment type="caution">
    <text evidence="2">The sequence shown here is derived from an EMBL/GenBank/DDBJ whole genome shotgun (WGS) entry which is preliminary data.</text>
</comment>
<evidence type="ECO:0000313" key="2">
    <source>
        <dbReference type="EMBL" id="KHG01982.1"/>
    </source>
</evidence>
<gene>
    <name evidence="2" type="ORF">F383_39329</name>
</gene>
<sequence>MPSYISRTRTQLNEFEHSHPL</sequence>
<feature type="region of interest" description="Disordered" evidence="1">
    <location>
        <begin position="1"/>
        <end position="21"/>
    </location>
</feature>
<name>A0A0B0MNN1_GOSAR</name>
<dbReference type="Proteomes" id="UP000032142">
    <property type="component" value="Unassembled WGS sequence"/>
</dbReference>
<dbReference type="AlphaFoldDB" id="A0A0B0MNN1"/>
<evidence type="ECO:0000313" key="3">
    <source>
        <dbReference type="Proteomes" id="UP000032142"/>
    </source>
</evidence>